<dbReference type="Proteomes" id="UP000434172">
    <property type="component" value="Unassembled WGS sequence"/>
</dbReference>
<feature type="chain" id="PRO_5035002895" evidence="1">
    <location>
        <begin position="19"/>
        <end position="91"/>
    </location>
</feature>
<dbReference type="OrthoDB" id="4841993at2759"/>
<evidence type="ECO:0000313" key="3">
    <source>
        <dbReference type="Proteomes" id="UP000434172"/>
    </source>
</evidence>
<accession>A0A8H3W5K5</accession>
<keyword evidence="3" id="KW-1185">Reference proteome</keyword>
<comment type="caution">
    <text evidence="2">The sequence shown here is derived from an EMBL/GenBank/DDBJ whole genome shotgun (WGS) entry which is preliminary data.</text>
</comment>
<dbReference type="AlphaFoldDB" id="A0A8H3W5K5"/>
<organism evidence="2 3">
    <name type="scientific">Colletotrichum asianum</name>
    <dbReference type="NCBI Taxonomy" id="702518"/>
    <lineage>
        <taxon>Eukaryota</taxon>
        <taxon>Fungi</taxon>
        <taxon>Dikarya</taxon>
        <taxon>Ascomycota</taxon>
        <taxon>Pezizomycotina</taxon>
        <taxon>Sordariomycetes</taxon>
        <taxon>Hypocreomycetidae</taxon>
        <taxon>Glomerellales</taxon>
        <taxon>Glomerellaceae</taxon>
        <taxon>Colletotrichum</taxon>
        <taxon>Colletotrichum gloeosporioides species complex</taxon>
    </lineage>
</organism>
<keyword evidence="1" id="KW-0732">Signal</keyword>
<evidence type="ECO:0000313" key="2">
    <source>
        <dbReference type="EMBL" id="KAF0318633.1"/>
    </source>
</evidence>
<reference evidence="2 3" key="1">
    <citation type="submission" date="2019-12" db="EMBL/GenBank/DDBJ databases">
        <title>A genome sequence resource for the geographically widespread anthracnose pathogen Colletotrichum asianum.</title>
        <authorList>
            <person name="Meng Y."/>
        </authorList>
    </citation>
    <scope>NUCLEOTIDE SEQUENCE [LARGE SCALE GENOMIC DNA]</scope>
    <source>
        <strain evidence="2 3">ICMP 18580</strain>
    </source>
</reference>
<evidence type="ECO:0000256" key="1">
    <source>
        <dbReference type="SAM" id="SignalP"/>
    </source>
</evidence>
<sequence length="91" mass="10194">MQISHFTIFAVLTGLGLAAPTAKADSRAAQEVDPLMAAGKLLPRQITIEWCTKFCDCDKIPKEEKFQCYSNANCEECRRQGLYPPKKDSRV</sequence>
<dbReference type="EMBL" id="WOWK01000107">
    <property type="protein sequence ID" value="KAF0318633.1"/>
    <property type="molecule type" value="Genomic_DNA"/>
</dbReference>
<name>A0A8H3W5K5_9PEZI</name>
<feature type="signal peptide" evidence="1">
    <location>
        <begin position="1"/>
        <end position="18"/>
    </location>
</feature>
<proteinExistence type="predicted"/>
<gene>
    <name evidence="2" type="ORF">GQ607_014184</name>
</gene>
<protein>
    <submittedName>
        <fullName evidence="2">Uncharacterized protein</fullName>
    </submittedName>
</protein>